<proteinExistence type="inferred from homology"/>
<gene>
    <name evidence="6" type="ORF">FB555_001124</name>
</gene>
<evidence type="ECO:0000313" key="6">
    <source>
        <dbReference type="EMBL" id="MBA8829026.1"/>
    </source>
</evidence>
<keyword evidence="7" id="KW-1185">Reference proteome</keyword>
<name>A0A7W3JTM2_9MICO</name>
<evidence type="ECO:0000256" key="4">
    <source>
        <dbReference type="ARBA" id="ARBA00023239"/>
    </source>
</evidence>
<dbReference type="CDD" id="cd00452">
    <property type="entry name" value="KDPG_aldolase"/>
    <property type="match status" value="1"/>
</dbReference>
<comment type="pathway">
    <text evidence="1">Carbohydrate acid metabolism.</text>
</comment>
<comment type="similarity">
    <text evidence="2">Belongs to the KHG/KDPG aldolase family.</text>
</comment>
<dbReference type="GO" id="GO:0106009">
    <property type="term" value="F:(4S)-4-hydroxy-2-oxoglutarate aldolase activity"/>
    <property type="evidence" value="ECO:0007669"/>
    <property type="project" value="UniProtKB-EC"/>
</dbReference>
<protein>
    <submittedName>
        <fullName evidence="6">2-dehydro-3-deoxyphosphogluconate aldolase/(4S)-4-hydroxy-2-oxoglutarate aldolase</fullName>
        <ecNumber evidence="6">4.1.2.14</ecNumber>
        <ecNumber evidence="6">4.1.3.42</ecNumber>
    </submittedName>
</protein>
<dbReference type="Proteomes" id="UP000524237">
    <property type="component" value="Unassembled WGS sequence"/>
</dbReference>
<evidence type="ECO:0000256" key="3">
    <source>
        <dbReference type="ARBA" id="ARBA00011233"/>
    </source>
</evidence>
<dbReference type="InterPro" id="IPR000887">
    <property type="entry name" value="Aldlse_KDPG_KHG"/>
</dbReference>
<dbReference type="Gene3D" id="3.20.20.70">
    <property type="entry name" value="Aldolase class I"/>
    <property type="match status" value="1"/>
</dbReference>
<organism evidence="6 7">
    <name type="scientific">Alpinimonas psychrophila</name>
    <dbReference type="NCBI Taxonomy" id="748908"/>
    <lineage>
        <taxon>Bacteria</taxon>
        <taxon>Bacillati</taxon>
        <taxon>Actinomycetota</taxon>
        <taxon>Actinomycetes</taxon>
        <taxon>Micrococcales</taxon>
        <taxon>Microbacteriaceae</taxon>
        <taxon>Alpinimonas</taxon>
    </lineage>
</organism>
<dbReference type="InterPro" id="IPR013785">
    <property type="entry name" value="Aldolase_TIM"/>
</dbReference>
<dbReference type="GO" id="GO:0008675">
    <property type="term" value="F:2-dehydro-3-deoxy-phosphogluconate aldolase activity"/>
    <property type="evidence" value="ECO:0007669"/>
    <property type="project" value="UniProtKB-EC"/>
</dbReference>
<evidence type="ECO:0000313" key="7">
    <source>
        <dbReference type="Proteomes" id="UP000524237"/>
    </source>
</evidence>
<comment type="subunit">
    <text evidence="3">Homotrimer.</text>
</comment>
<dbReference type="Pfam" id="PF01081">
    <property type="entry name" value="Aldolase"/>
    <property type="match status" value="1"/>
</dbReference>
<dbReference type="EC" id="4.1.3.42" evidence="6"/>
<keyword evidence="4 6" id="KW-0456">Lyase</keyword>
<dbReference type="AlphaFoldDB" id="A0A7W3JTM2"/>
<dbReference type="PANTHER" id="PTHR30246:SF1">
    <property type="entry name" value="2-DEHYDRO-3-DEOXY-6-PHOSPHOGALACTONATE ALDOLASE-RELATED"/>
    <property type="match status" value="1"/>
</dbReference>
<evidence type="ECO:0000256" key="2">
    <source>
        <dbReference type="ARBA" id="ARBA00006906"/>
    </source>
</evidence>
<dbReference type="RefSeq" id="WP_182484455.1">
    <property type="nucleotide sequence ID" value="NZ_JACGWU010000002.1"/>
</dbReference>
<dbReference type="SUPFAM" id="SSF51569">
    <property type="entry name" value="Aldolase"/>
    <property type="match status" value="1"/>
</dbReference>
<reference evidence="6 7" key="1">
    <citation type="submission" date="2020-07" db="EMBL/GenBank/DDBJ databases">
        <title>Sequencing the genomes of 1000 actinobacteria strains.</title>
        <authorList>
            <person name="Klenk H.-P."/>
        </authorList>
    </citation>
    <scope>NUCLEOTIDE SEQUENCE [LARGE SCALE GENOMIC DNA]</scope>
    <source>
        <strain evidence="6 7">DSM 23737</strain>
    </source>
</reference>
<keyword evidence="5" id="KW-0119">Carbohydrate metabolism</keyword>
<accession>A0A7W3JTM2</accession>
<evidence type="ECO:0000256" key="5">
    <source>
        <dbReference type="ARBA" id="ARBA00023277"/>
    </source>
</evidence>
<dbReference type="EC" id="4.1.2.14" evidence="6"/>
<comment type="caution">
    <text evidence="6">The sequence shown here is derived from an EMBL/GenBank/DDBJ whole genome shotgun (WGS) entry which is preliminary data.</text>
</comment>
<sequence length="199" mass="21056">MESTEFFSKHFEERPIMAIFRGQSPARTVELCRTVWALGIDLVEIPVQSEVAIPSLRAAIAEARSSGRIVGAGTVTTLEQLREVKQLGAMFTVAPGFADDVARESARLDIPHLPGVATATEISHAVRGGFRWLKAFPAAQLGTGWVRAQHGPFPSVKFVATGGIDADNAADFLASGCGAVSIGSAFTSGSDLAFLDNLK</sequence>
<evidence type="ECO:0000256" key="1">
    <source>
        <dbReference type="ARBA" id="ARBA00004761"/>
    </source>
</evidence>
<dbReference type="EMBL" id="JACGWU010000002">
    <property type="protein sequence ID" value="MBA8829026.1"/>
    <property type="molecule type" value="Genomic_DNA"/>
</dbReference>
<dbReference type="PANTHER" id="PTHR30246">
    <property type="entry name" value="2-KETO-3-DEOXY-6-PHOSPHOGLUCONATE ALDOLASE"/>
    <property type="match status" value="1"/>
</dbReference>